<dbReference type="InterPro" id="IPR011990">
    <property type="entry name" value="TPR-like_helical_dom_sf"/>
</dbReference>
<feature type="repeat" description="PPR" evidence="2">
    <location>
        <begin position="207"/>
        <end position="237"/>
    </location>
</feature>
<dbReference type="InterPro" id="IPR046960">
    <property type="entry name" value="PPR_At4g14850-like_plant"/>
</dbReference>
<dbReference type="GO" id="GO:0009451">
    <property type="term" value="P:RNA modification"/>
    <property type="evidence" value="ECO:0007669"/>
    <property type="project" value="InterPro"/>
</dbReference>
<dbReference type="FunFam" id="1.25.40.10:FF:000184">
    <property type="entry name" value="Pentatricopeptide repeat-containing protein, chloroplastic"/>
    <property type="match status" value="1"/>
</dbReference>
<dbReference type="GeneID" id="120277538"/>
<dbReference type="Pfam" id="PF01535">
    <property type="entry name" value="PPR"/>
    <property type="match status" value="3"/>
</dbReference>
<keyword evidence="1" id="KW-0677">Repeat</keyword>
<dbReference type="AlphaFoldDB" id="A0AB40CLU0"/>
<dbReference type="Pfam" id="PF12854">
    <property type="entry name" value="PPR_1"/>
    <property type="match status" value="1"/>
</dbReference>
<dbReference type="GO" id="GO:0008270">
    <property type="term" value="F:zinc ion binding"/>
    <property type="evidence" value="ECO:0007669"/>
    <property type="project" value="InterPro"/>
</dbReference>
<feature type="repeat" description="PPR" evidence="2">
    <location>
        <begin position="238"/>
        <end position="272"/>
    </location>
</feature>
<name>A0AB40CLU0_DIOCR</name>
<evidence type="ECO:0000256" key="1">
    <source>
        <dbReference type="ARBA" id="ARBA00022737"/>
    </source>
</evidence>
<dbReference type="InterPro" id="IPR046848">
    <property type="entry name" value="E_motif"/>
</dbReference>
<feature type="repeat" description="PPR" evidence="2">
    <location>
        <begin position="377"/>
        <end position="411"/>
    </location>
</feature>
<feature type="repeat" description="PPR" evidence="2">
    <location>
        <begin position="342"/>
        <end position="376"/>
    </location>
</feature>
<protein>
    <submittedName>
        <fullName evidence="5">Pentatricopeptide repeat-containing protein At3g62890-like</fullName>
    </submittedName>
</protein>
<dbReference type="RefSeq" id="XP_039140334.1">
    <property type="nucleotide sequence ID" value="XM_039284400.1"/>
</dbReference>
<dbReference type="PROSITE" id="PS51375">
    <property type="entry name" value="PPR"/>
    <property type="match status" value="5"/>
</dbReference>
<gene>
    <name evidence="5" type="primary">LOC120277538</name>
</gene>
<dbReference type="Pfam" id="PF20431">
    <property type="entry name" value="E_motif"/>
    <property type="match status" value="1"/>
</dbReference>
<dbReference type="PANTHER" id="PTHR47926">
    <property type="entry name" value="PENTATRICOPEPTIDE REPEAT-CONTAINING PROTEIN"/>
    <property type="match status" value="1"/>
</dbReference>
<dbReference type="Pfam" id="PF14432">
    <property type="entry name" value="DYW_deaminase"/>
    <property type="match status" value="1"/>
</dbReference>
<dbReference type="FunFam" id="1.25.40.10:FF:000348">
    <property type="entry name" value="Pentatricopeptide repeat-containing protein chloroplastic"/>
    <property type="match status" value="1"/>
</dbReference>
<feature type="repeat" description="PPR" evidence="2">
    <location>
        <begin position="105"/>
        <end position="139"/>
    </location>
</feature>
<feature type="domain" description="DYW" evidence="3">
    <location>
        <begin position="556"/>
        <end position="649"/>
    </location>
</feature>
<evidence type="ECO:0000313" key="5">
    <source>
        <dbReference type="RefSeq" id="XP_039140334.1"/>
    </source>
</evidence>
<dbReference type="Pfam" id="PF13041">
    <property type="entry name" value="PPR_2"/>
    <property type="match status" value="2"/>
</dbReference>
<evidence type="ECO:0000256" key="2">
    <source>
        <dbReference type="PROSITE-ProRule" id="PRU00708"/>
    </source>
</evidence>
<evidence type="ECO:0000259" key="3">
    <source>
        <dbReference type="Pfam" id="PF14432"/>
    </source>
</evidence>
<dbReference type="Gene3D" id="1.25.40.10">
    <property type="entry name" value="Tetratricopeptide repeat domain"/>
    <property type="match status" value="3"/>
</dbReference>
<reference evidence="5" key="1">
    <citation type="submission" date="2025-08" db="UniProtKB">
        <authorList>
            <consortium name="RefSeq"/>
        </authorList>
    </citation>
    <scope>IDENTIFICATION</scope>
</reference>
<dbReference type="InterPro" id="IPR032867">
    <property type="entry name" value="DYW_dom"/>
</dbReference>
<organism evidence="4 5">
    <name type="scientific">Dioscorea cayennensis subsp. rotundata</name>
    <name type="common">White Guinea yam</name>
    <name type="synonym">Dioscorea rotundata</name>
    <dbReference type="NCBI Taxonomy" id="55577"/>
    <lineage>
        <taxon>Eukaryota</taxon>
        <taxon>Viridiplantae</taxon>
        <taxon>Streptophyta</taxon>
        <taxon>Embryophyta</taxon>
        <taxon>Tracheophyta</taxon>
        <taxon>Spermatophyta</taxon>
        <taxon>Magnoliopsida</taxon>
        <taxon>Liliopsida</taxon>
        <taxon>Dioscoreales</taxon>
        <taxon>Dioscoreaceae</taxon>
        <taxon>Dioscorea</taxon>
    </lineage>
</organism>
<evidence type="ECO:0000313" key="4">
    <source>
        <dbReference type="Proteomes" id="UP001515500"/>
    </source>
</evidence>
<accession>A0AB40CLU0</accession>
<dbReference type="NCBIfam" id="TIGR00756">
    <property type="entry name" value="PPR"/>
    <property type="match status" value="4"/>
</dbReference>
<proteinExistence type="predicted"/>
<keyword evidence="4" id="KW-1185">Reference proteome</keyword>
<dbReference type="GO" id="GO:0003723">
    <property type="term" value="F:RNA binding"/>
    <property type="evidence" value="ECO:0007669"/>
    <property type="project" value="InterPro"/>
</dbReference>
<dbReference type="InterPro" id="IPR002885">
    <property type="entry name" value="PPR_rpt"/>
</dbReference>
<sequence length="649" mass="72891">MLATNPRKWLSISTPPPLRFTPSIPVHRSSIATAKFIADHPILTLFNKAKHHHHLDLKALHAHTITSGLISDPFAASRIIELCLRYSSPNLHYATTIFHSIPCPDVYTWNAMIAGHIASSSPESGVAFYFHMRRSLAPPNNYTFALLIKACTLAGVAIGVARQAHGQVFKCGAEDWLVVKNSLLSMYCNLGHLDDAFELFNKNLDLDVISWNTMISAFGKNGDVWNARKMFDEMPERSLVSWSSVIDGYVRSGDACEALRLFRMMQEERMKPDCVVLASVLKACAQLGALAQGRWIHAYIDRNEIGKDGNVILLTALVDMYCKCGCVDVARQVFDCVRDVRDVVLWNSMIGGLAMNGCGADALELFQGMKERELRPNETTFIEVLCACAHNGLVEEGIKIFDSMKSYGCEPQREHYGCLVDVLARSGRLKEAEQVLVNMPMEPQASQWGALMSACRTHNNIDVGERAGRRSIMLEPHDGGRYVLLANMYANVGRWKEASNTRRAMEAKGVNKEIGCSFIEWEGIVHEFKVGDMGHDQTREIYAMLEEIERKLEINGYVKDASQLVVDVSDEEEKGIALAYHSEKLAIAFGMINMASGLPIRIVKNLRVCRDCHEYTKLVSKVYQRELIVRDRNRFHRFADGQCSCKDFW</sequence>
<dbReference type="Proteomes" id="UP001515500">
    <property type="component" value="Chromosome 15"/>
</dbReference>